<dbReference type="AlphaFoldDB" id="A0A2I1R9R5"/>
<gene>
    <name evidence="1" type="ORF">CYJ73_10100</name>
</gene>
<dbReference type="Proteomes" id="UP000234662">
    <property type="component" value="Unassembled WGS sequence"/>
</dbReference>
<name>A0A2I1R9R5_9ACTN</name>
<proteinExistence type="predicted"/>
<organism evidence="1 2">
    <name type="scientific">Gordonia terrae</name>
    <dbReference type="NCBI Taxonomy" id="2055"/>
    <lineage>
        <taxon>Bacteria</taxon>
        <taxon>Bacillati</taxon>
        <taxon>Actinomycetota</taxon>
        <taxon>Actinomycetes</taxon>
        <taxon>Mycobacteriales</taxon>
        <taxon>Gordoniaceae</taxon>
        <taxon>Gordonia</taxon>
    </lineage>
</organism>
<dbReference type="GO" id="GO:0016740">
    <property type="term" value="F:transferase activity"/>
    <property type="evidence" value="ECO:0007669"/>
    <property type="project" value="UniProtKB-KW"/>
</dbReference>
<dbReference type="EMBL" id="PKJC01000005">
    <property type="protein sequence ID" value="PKZ65888.1"/>
    <property type="molecule type" value="Genomic_DNA"/>
</dbReference>
<sequence length="177" mass="19809">MISAIEYAIVNLGSSATLRASKPELDFLPPAAWYDLDTDTAHKSMASRVLLRSENPTPAFVSNVVIQYFDLGQCEVIRLSEIDTTLDISALEESAVLNHTVASDRYLCIDDGTYRAGDFDLRIRRAQLAYLTADRTSMLAMFTATATDSTWNTVDSEIREMEERWLQKTTNRTSGAR</sequence>
<accession>A0A2I1R9R5</accession>
<protein>
    <submittedName>
        <fullName evidence="1">Acetyltransferase</fullName>
    </submittedName>
</protein>
<keyword evidence="1" id="KW-0808">Transferase</keyword>
<reference evidence="1 2" key="1">
    <citation type="submission" date="2017-12" db="EMBL/GenBank/DDBJ databases">
        <title>Phylogenetic diversity of female urinary microbiome.</title>
        <authorList>
            <person name="Thomas-White K."/>
            <person name="Wolfe A.J."/>
        </authorList>
    </citation>
    <scope>NUCLEOTIDE SEQUENCE [LARGE SCALE GENOMIC DNA]</scope>
    <source>
        <strain evidence="1 2">UMB0777</strain>
    </source>
</reference>
<evidence type="ECO:0000313" key="1">
    <source>
        <dbReference type="EMBL" id="PKZ65888.1"/>
    </source>
</evidence>
<dbReference type="RefSeq" id="WP_101820059.1">
    <property type="nucleotide sequence ID" value="NZ_PKJC01000005.1"/>
</dbReference>
<comment type="caution">
    <text evidence="1">The sequence shown here is derived from an EMBL/GenBank/DDBJ whole genome shotgun (WGS) entry which is preliminary data.</text>
</comment>
<evidence type="ECO:0000313" key="2">
    <source>
        <dbReference type="Proteomes" id="UP000234662"/>
    </source>
</evidence>